<evidence type="ECO:0000256" key="1">
    <source>
        <dbReference type="ARBA" id="ARBA00022679"/>
    </source>
</evidence>
<dbReference type="AlphaFoldDB" id="A0A1M5YKR7"/>
<dbReference type="GO" id="GO:0016740">
    <property type="term" value="F:transferase activity"/>
    <property type="evidence" value="ECO:0007669"/>
    <property type="project" value="UniProtKB-KW"/>
</dbReference>
<protein>
    <submittedName>
        <fullName evidence="3">Homocitrate synthase NifV</fullName>
    </submittedName>
</protein>
<dbReference type="PANTHER" id="PTHR42880:SF1">
    <property type="entry name" value="ISOPROPYLMALATE_HOMOCITRATE_CITRAMALATE SYNTHASE FAMILY PROTEIN"/>
    <property type="match status" value="1"/>
</dbReference>
<dbReference type="Pfam" id="PF22617">
    <property type="entry name" value="HCS_D2"/>
    <property type="match status" value="1"/>
</dbReference>
<organism evidence="3 4">
    <name type="scientific">Clostridium intestinale DSM 6191</name>
    <dbReference type="NCBI Taxonomy" id="1121320"/>
    <lineage>
        <taxon>Bacteria</taxon>
        <taxon>Bacillati</taxon>
        <taxon>Bacillota</taxon>
        <taxon>Clostridia</taxon>
        <taxon>Eubacteriales</taxon>
        <taxon>Clostridiaceae</taxon>
        <taxon>Clostridium</taxon>
    </lineage>
</organism>
<name>A0A1M5YKR7_9CLOT</name>
<dbReference type="RefSeq" id="WP_073019227.1">
    <property type="nucleotide sequence ID" value="NZ_FQXU01000006.1"/>
</dbReference>
<dbReference type="Gene3D" id="1.10.238.260">
    <property type="match status" value="1"/>
</dbReference>
<evidence type="ECO:0000259" key="2">
    <source>
        <dbReference type="Pfam" id="PF22617"/>
    </source>
</evidence>
<gene>
    <name evidence="3" type="ORF">SAMN02745941_02090</name>
</gene>
<dbReference type="PANTHER" id="PTHR42880">
    <property type="entry name" value="HOMOCITRATE SYNTHASE"/>
    <property type="match status" value="1"/>
</dbReference>
<sequence length="335" mass="38329">MENKKITIIDKTFVALYEIYGDKLKKFKNELRELCNYLKLIGGDYIEVTPRILDILLPLPQGVEYILNVENRLEVNQYDNVNFIIFNLNNIPSYILEKVNFMIEININNVKDIEIFSNFKLGLNANNFIRITGLDDLILYDYKKVFYNLKEIWGENINLNPKNNYGCSTAIAIEWIKMMGKSVTTSFGGIGGYCALEELLASKNFILNQQNDEDLSVLPKMASLIEKITGNATPSNKPIIGKNIFEFESGIHADGIFKNPEIYEPFDPTKVGIKRRLVIGKHSGKMAIKKKLRELGLPIEEDRLGTMLDKIRELSTRRGRGLNDKEVSDIYNSIK</sequence>
<feature type="domain" description="2-isopropylmalate synthase/homocitrate synthase post-catalytic" evidence="2">
    <location>
        <begin position="239"/>
        <end position="317"/>
    </location>
</feature>
<dbReference type="InterPro" id="IPR054691">
    <property type="entry name" value="LeuA/HCS_post-cat"/>
</dbReference>
<accession>A0A1M5YKR7</accession>
<keyword evidence="1" id="KW-0808">Transferase</keyword>
<dbReference type="EMBL" id="FQXU01000006">
    <property type="protein sequence ID" value="SHI12488.1"/>
    <property type="molecule type" value="Genomic_DNA"/>
</dbReference>
<evidence type="ECO:0000313" key="4">
    <source>
        <dbReference type="Proteomes" id="UP000184241"/>
    </source>
</evidence>
<reference evidence="3 4" key="1">
    <citation type="submission" date="2016-11" db="EMBL/GenBank/DDBJ databases">
        <authorList>
            <person name="Jaros S."/>
            <person name="Januszkiewicz K."/>
            <person name="Wedrychowicz H."/>
        </authorList>
    </citation>
    <scope>NUCLEOTIDE SEQUENCE [LARGE SCALE GENOMIC DNA]</scope>
    <source>
        <strain evidence="3 4">DSM 6191</strain>
    </source>
</reference>
<proteinExistence type="predicted"/>
<evidence type="ECO:0000313" key="3">
    <source>
        <dbReference type="EMBL" id="SHI12488.1"/>
    </source>
</evidence>
<dbReference type="Proteomes" id="UP000184241">
    <property type="component" value="Unassembled WGS sequence"/>
</dbReference>